<evidence type="ECO:0000313" key="3">
    <source>
        <dbReference type="Proteomes" id="UP001530377"/>
    </source>
</evidence>
<name>A0ABD3R157_9STRA</name>
<feature type="compositionally biased region" description="Polar residues" evidence="1">
    <location>
        <begin position="373"/>
        <end position="386"/>
    </location>
</feature>
<feature type="compositionally biased region" description="Pro residues" evidence="1">
    <location>
        <begin position="576"/>
        <end position="586"/>
    </location>
</feature>
<feature type="region of interest" description="Disordered" evidence="1">
    <location>
        <begin position="220"/>
        <end position="239"/>
    </location>
</feature>
<feature type="compositionally biased region" description="Low complexity" evidence="1">
    <location>
        <begin position="714"/>
        <end position="733"/>
    </location>
</feature>
<feature type="non-terminal residue" evidence="2">
    <location>
        <position position="1"/>
    </location>
</feature>
<feature type="region of interest" description="Disordered" evidence="1">
    <location>
        <begin position="624"/>
        <end position="754"/>
    </location>
</feature>
<feature type="compositionally biased region" description="Polar residues" evidence="1">
    <location>
        <begin position="221"/>
        <end position="231"/>
    </location>
</feature>
<feature type="region of interest" description="Disordered" evidence="1">
    <location>
        <begin position="373"/>
        <end position="409"/>
    </location>
</feature>
<accession>A0ABD3R157</accession>
<feature type="compositionally biased region" description="Low complexity" evidence="1">
    <location>
        <begin position="641"/>
        <end position="660"/>
    </location>
</feature>
<feature type="compositionally biased region" description="Polar residues" evidence="1">
    <location>
        <begin position="171"/>
        <end position="180"/>
    </location>
</feature>
<feature type="region of interest" description="Disordered" evidence="1">
    <location>
        <begin position="65"/>
        <end position="84"/>
    </location>
</feature>
<evidence type="ECO:0000256" key="1">
    <source>
        <dbReference type="SAM" id="MobiDB-lite"/>
    </source>
</evidence>
<protein>
    <submittedName>
        <fullName evidence="2">Uncharacterized protein</fullName>
    </submittedName>
</protein>
<feature type="compositionally biased region" description="Low complexity" evidence="1">
    <location>
        <begin position="552"/>
        <end position="567"/>
    </location>
</feature>
<proteinExistence type="predicted"/>
<feature type="compositionally biased region" description="Polar residues" evidence="1">
    <location>
        <begin position="146"/>
        <end position="156"/>
    </location>
</feature>
<dbReference type="AlphaFoldDB" id="A0ABD3R157"/>
<comment type="caution">
    <text evidence="2">The sequence shown here is derived from an EMBL/GenBank/DDBJ whole genome shotgun (WGS) entry which is preliminary data.</text>
</comment>
<gene>
    <name evidence="2" type="ORF">ACHAXA_007693</name>
</gene>
<dbReference type="PANTHER" id="PTHR38909">
    <property type="entry name" value="G PROTEIN GAMMA DOMAIN-CONTAINING PROTEIN"/>
    <property type="match status" value="1"/>
</dbReference>
<evidence type="ECO:0000313" key="2">
    <source>
        <dbReference type="EMBL" id="KAL3806352.1"/>
    </source>
</evidence>
<dbReference type="Proteomes" id="UP001530377">
    <property type="component" value="Unassembled WGS sequence"/>
</dbReference>
<organism evidence="2 3">
    <name type="scientific">Cyclostephanos tholiformis</name>
    <dbReference type="NCBI Taxonomy" id="382380"/>
    <lineage>
        <taxon>Eukaryota</taxon>
        <taxon>Sar</taxon>
        <taxon>Stramenopiles</taxon>
        <taxon>Ochrophyta</taxon>
        <taxon>Bacillariophyta</taxon>
        <taxon>Coscinodiscophyceae</taxon>
        <taxon>Thalassiosirophycidae</taxon>
        <taxon>Stephanodiscales</taxon>
        <taxon>Stephanodiscaceae</taxon>
        <taxon>Cyclostephanos</taxon>
    </lineage>
</organism>
<sequence length="795" mass="86279">SPHALLKASNVAADRVARRGAIADGRTLRGGGNRVKRSNDINDTAQKNIGDDAKRFTSVVLDYAGDEHDQPPMTRLADGEEKNTVHPTVHKLVTPLRAEKGVRPVAKEIQTYLQRTEGNHWKRRLRFDIPVEDSSMEDEMFFTTSYPNTNPHQQISEIPTTENPTTEHPTKSPSMDPTTELSHNPALFLSLSRPTKHPAYDSQRFGDEFDSATEMVGILSPSDNPSKSPISLPSARPTLPTSIPSFGDSTSPTPLMYCPPVYDYTKTDYAAGDTVEVDSYIFMCSSGLHEPYCNVADGSVLIGDEKNLWIESWVLVSACYRTETPSVSPTIEASEMPSIVKSEQPSIQQSGEPSISVQPSFMLSIVPSLVKSSKPSAEPSTNPSLITNNPTTAPAFPPSNSPTNPPTSILYCPPAYNQSKTDYGAGERVDVDFNVFECAGGKTQAESYRYEPYCNIADPSLLGLSELELWNVAWAYVGPCYRTETPSKSPSLSPTENPAEMPTTQPSWEPSHSGKPSIAPSYAISSSPSQNPSNQMTDAPTVLPSLHPTQNPTATPSVSPTLSLSPTKNPTGIPTTFPPSNSPTNPPTSILYCPPAYNQSKTDYGAGERVDVDFNVFECAENPAEMPTTQPSWEPSHSGKPSIAPSYAISSSPSQNPSNQMTDAPTVLPSLHPTQNPTATPSTPSKSPSLSPTENPAEMPTTQPSWEPSHSGKPSIAPSYAISSSPSQNPSNQMTDAPTVLPSLHPTQNPTATPSKILQKCQQNNHRWSHHIQESHPQPQAMQYHHRQVRIPLIR</sequence>
<feature type="compositionally biased region" description="Low complexity" evidence="1">
    <location>
        <begin position="157"/>
        <end position="167"/>
    </location>
</feature>
<feature type="region of interest" description="Disordered" evidence="1">
    <location>
        <begin position="331"/>
        <end position="354"/>
    </location>
</feature>
<feature type="compositionally biased region" description="Pro residues" evidence="1">
    <location>
        <begin position="395"/>
        <end position="405"/>
    </location>
</feature>
<feature type="compositionally biased region" description="Low complexity" evidence="1">
    <location>
        <begin position="677"/>
        <end position="693"/>
    </location>
</feature>
<dbReference type="EMBL" id="JALLPB020000829">
    <property type="protein sequence ID" value="KAL3806352.1"/>
    <property type="molecule type" value="Genomic_DNA"/>
</dbReference>
<feature type="compositionally biased region" description="Polar residues" evidence="1">
    <location>
        <begin position="341"/>
        <end position="354"/>
    </location>
</feature>
<feature type="compositionally biased region" description="Low complexity" evidence="1">
    <location>
        <begin position="516"/>
        <end position="535"/>
    </location>
</feature>
<reference evidence="2 3" key="1">
    <citation type="submission" date="2024-10" db="EMBL/GenBank/DDBJ databases">
        <title>Updated reference genomes for cyclostephanoid diatoms.</title>
        <authorList>
            <person name="Roberts W.R."/>
            <person name="Alverson A.J."/>
        </authorList>
    </citation>
    <scope>NUCLEOTIDE SEQUENCE [LARGE SCALE GENOMIC DNA]</scope>
    <source>
        <strain evidence="2 3">AJA228-03</strain>
    </source>
</reference>
<dbReference type="PANTHER" id="PTHR38909:SF1">
    <property type="entry name" value="G PROTEIN GAMMA DOMAIN-CONTAINING PROTEIN"/>
    <property type="match status" value="1"/>
</dbReference>
<feature type="compositionally biased region" description="Polar residues" evidence="1">
    <location>
        <begin position="745"/>
        <end position="754"/>
    </location>
</feature>
<feature type="region of interest" description="Disordered" evidence="1">
    <location>
        <begin position="146"/>
        <end position="180"/>
    </location>
</feature>
<feature type="compositionally biased region" description="Polar residues" evidence="1">
    <location>
        <begin position="485"/>
        <end position="510"/>
    </location>
</feature>
<keyword evidence="3" id="KW-1185">Reference proteome</keyword>
<feature type="region of interest" description="Disordered" evidence="1">
    <location>
        <begin position="485"/>
        <end position="594"/>
    </location>
</feature>